<feature type="compositionally biased region" description="Low complexity" evidence="1">
    <location>
        <begin position="152"/>
        <end position="167"/>
    </location>
</feature>
<comment type="caution">
    <text evidence="2">The sequence shown here is derived from an EMBL/GenBank/DDBJ whole genome shotgun (WGS) entry which is preliminary data.</text>
</comment>
<dbReference type="AlphaFoldDB" id="A0A8J3N301"/>
<gene>
    <name evidence="2" type="ORF">KSF_026900</name>
</gene>
<feature type="region of interest" description="Disordered" evidence="1">
    <location>
        <begin position="1"/>
        <end position="173"/>
    </location>
</feature>
<feature type="compositionally biased region" description="Basic and acidic residues" evidence="1">
    <location>
        <begin position="115"/>
        <end position="129"/>
    </location>
</feature>
<evidence type="ECO:0000313" key="3">
    <source>
        <dbReference type="Proteomes" id="UP000597444"/>
    </source>
</evidence>
<evidence type="ECO:0000256" key="1">
    <source>
        <dbReference type="SAM" id="MobiDB-lite"/>
    </source>
</evidence>
<name>A0A8J3N301_9CHLR</name>
<organism evidence="2 3">
    <name type="scientific">Reticulibacter mediterranei</name>
    <dbReference type="NCBI Taxonomy" id="2778369"/>
    <lineage>
        <taxon>Bacteria</taxon>
        <taxon>Bacillati</taxon>
        <taxon>Chloroflexota</taxon>
        <taxon>Ktedonobacteria</taxon>
        <taxon>Ktedonobacterales</taxon>
        <taxon>Reticulibacteraceae</taxon>
        <taxon>Reticulibacter</taxon>
    </lineage>
</organism>
<keyword evidence="3" id="KW-1185">Reference proteome</keyword>
<accession>A0A8J3N301</accession>
<evidence type="ECO:0000313" key="2">
    <source>
        <dbReference type="EMBL" id="GHO92642.1"/>
    </source>
</evidence>
<dbReference type="Proteomes" id="UP000597444">
    <property type="component" value="Unassembled WGS sequence"/>
</dbReference>
<feature type="compositionally biased region" description="Polar residues" evidence="1">
    <location>
        <begin position="1"/>
        <end position="28"/>
    </location>
</feature>
<sequence>MKRQFVQFQPSRGQNGFTTPGEQSSGAPAQSREATPPTEPYLPNKKKTGLLSNYPSPTSGPGPQAPTKQQEPPAASWAIREDTPPAASWAIQDDTPPAASWAYVDEQETSITPDRPSERYTDPFMKRDEAEDFLAGRVSPHQSAIARSPFAQPQQYPGGPMQQPGPGAHRDNQ</sequence>
<protein>
    <submittedName>
        <fullName evidence="2">Uncharacterized protein</fullName>
    </submittedName>
</protein>
<reference evidence="2" key="1">
    <citation type="submission" date="2020-10" db="EMBL/GenBank/DDBJ databases">
        <title>Taxonomic study of unclassified bacteria belonging to the class Ktedonobacteria.</title>
        <authorList>
            <person name="Yabe S."/>
            <person name="Wang C.M."/>
            <person name="Zheng Y."/>
            <person name="Sakai Y."/>
            <person name="Cavaletti L."/>
            <person name="Monciardini P."/>
            <person name="Donadio S."/>
        </authorList>
    </citation>
    <scope>NUCLEOTIDE SEQUENCE</scope>
    <source>
        <strain evidence="2">ID150040</strain>
    </source>
</reference>
<proteinExistence type="predicted"/>
<dbReference type="EMBL" id="BNJK01000001">
    <property type="protein sequence ID" value="GHO92642.1"/>
    <property type="molecule type" value="Genomic_DNA"/>
</dbReference>
<dbReference type="RefSeq" id="WP_220203462.1">
    <property type="nucleotide sequence ID" value="NZ_BNJK01000001.1"/>
</dbReference>